<evidence type="ECO:0000313" key="1">
    <source>
        <dbReference type="EMBL" id="KDR65334.1"/>
    </source>
</evidence>
<organism evidence="1 2">
    <name type="scientific">Galerina marginata (strain CBS 339.88)</name>
    <dbReference type="NCBI Taxonomy" id="685588"/>
    <lineage>
        <taxon>Eukaryota</taxon>
        <taxon>Fungi</taxon>
        <taxon>Dikarya</taxon>
        <taxon>Basidiomycota</taxon>
        <taxon>Agaricomycotina</taxon>
        <taxon>Agaricomycetes</taxon>
        <taxon>Agaricomycetidae</taxon>
        <taxon>Agaricales</taxon>
        <taxon>Agaricineae</taxon>
        <taxon>Strophariaceae</taxon>
        <taxon>Galerina</taxon>
    </lineage>
</organism>
<accession>A0A067SC33</accession>
<keyword evidence="2" id="KW-1185">Reference proteome</keyword>
<gene>
    <name evidence="1" type="ORF">GALMADRAFT_131408</name>
</gene>
<protein>
    <submittedName>
        <fullName evidence="1">Uncharacterized protein</fullName>
    </submittedName>
</protein>
<evidence type="ECO:0000313" key="2">
    <source>
        <dbReference type="Proteomes" id="UP000027222"/>
    </source>
</evidence>
<dbReference type="EMBL" id="KL142456">
    <property type="protein sequence ID" value="KDR65334.1"/>
    <property type="molecule type" value="Genomic_DNA"/>
</dbReference>
<dbReference type="HOGENOM" id="CLU_180191_0_0_1"/>
<name>A0A067SC33_GALM3</name>
<dbReference type="Proteomes" id="UP000027222">
    <property type="component" value="Unassembled WGS sequence"/>
</dbReference>
<sequence length="75" mass="8789">MCSYEIVGDYYRGCQHFHGRYYTGQVISCDDKFCKTSPFHKHKTTKNCTCAEIVVEDRRVQNLFQVAFVKCRNSP</sequence>
<reference evidence="2" key="1">
    <citation type="journal article" date="2014" name="Proc. Natl. Acad. Sci. U.S.A.">
        <title>Extensive sampling of basidiomycete genomes demonstrates inadequacy of the white-rot/brown-rot paradigm for wood decay fungi.</title>
        <authorList>
            <person name="Riley R."/>
            <person name="Salamov A.A."/>
            <person name="Brown D.W."/>
            <person name="Nagy L.G."/>
            <person name="Floudas D."/>
            <person name="Held B.W."/>
            <person name="Levasseur A."/>
            <person name="Lombard V."/>
            <person name="Morin E."/>
            <person name="Otillar R."/>
            <person name="Lindquist E.A."/>
            <person name="Sun H."/>
            <person name="LaButti K.M."/>
            <person name="Schmutz J."/>
            <person name="Jabbour D."/>
            <person name="Luo H."/>
            <person name="Baker S.E."/>
            <person name="Pisabarro A.G."/>
            <person name="Walton J.D."/>
            <person name="Blanchette R.A."/>
            <person name="Henrissat B."/>
            <person name="Martin F."/>
            <person name="Cullen D."/>
            <person name="Hibbett D.S."/>
            <person name="Grigoriev I.V."/>
        </authorList>
    </citation>
    <scope>NUCLEOTIDE SEQUENCE [LARGE SCALE GENOMIC DNA]</scope>
    <source>
        <strain evidence="2">CBS 339.88</strain>
    </source>
</reference>
<proteinExistence type="predicted"/>
<dbReference type="OrthoDB" id="3197992at2759"/>
<dbReference type="AlphaFoldDB" id="A0A067SC33"/>